<accession>A0ABT3YLR8</accession>
<dbReference type="InterPro" id="IPR013815">
    <property type="entry name" value="ATP_grasp_subdomain_1"/>
</dbReference>
<dbReference type="RefSeq" id="WP_267614658.1">
    <property type="nucleotide sequence ID" value="NZ_JAOVZQ010000001.1"/>
</dbReference>
<dbReference type="Pfam" id="PF13607">
    <property type="entry name" value="Succ_CoA_lig"/>
    <property type="match status" value="1"/>
</dbReference>
<dbReference type="PANTHER" id="PTHR42793">
    <property type="entry name" value="COA BINDING DOMAIN CONTAINING PROTEIN"/>
    <property type="match status" value="1"/>
</dbReference>
<dbReference type="SUPFAM" id="SSF56059">
    <property type="entry name" value="Glutathione synthetase ATP-binding domain-like"/>
    <property type="match status" value="1"/>
</dbReference>
<protein>
    <submittedName>
        <fullName evidence="4">Acetate--CoA ligase family protein</fullName>
    </submittedName>
</protein>
<dbReference type="GO" id="GO:0016874">
    <property type="term" value="F:ligase activity"/>
    <property type="evidence" value="ECO:0007669"/>
    <property type="project" value="UniProtKB-KW"/>
</dbReference>
<dbReference type="EMBL" id="JAOVZQ010000001">
    <property type="protein sequence ID" value="MCY0096831.1"/>
    <property type="molecule type" value="Genomic_DNA"/>
</dbReference>
<dbReference type="SMART" id="SM00881">
    <property type="entry name" value="CoA_binding"/>
    <property type="match status" value="1"/>
</dbReference>
<dbReference type="SUPFAM" id="SSF52210">
    <property type="entry name" value="Succinyl-CoA synthetase domains"/>
    <property type="match status" value="2"/>
</dbReference>
<dbReference type="Pfam" id="PF13380">
    <property type="entry name" value="CoA_binding_2"/>
    <property type="match status" value="1"/>
</dbReference>
<dbReference type="Pfam" id="PF13549">
    <property type="entry name" value="ATP-grasp_5"/>
    <property type="match status" value="1"/>
</dbReference>
<dbReference type="SUPFAM" id="SSF51735">
    <property type="entry name" value="NAD(P)-binding Rossmann-fold domains"/>
    <property type="match status" value="1"/>
</dbReference>
<keyword evidence="2" id="KW-0547">Nucleotide-binding</keyword>
<evidence type="ECO:0000256" key="2">
    <source>
        <dbReference type="PROSITE-ProRule" id="PRU00409"/>
    </source>
</evidence>
<dbReference type="InterPro" id="IPR032875">
    <property type="entry name" value="Succ_CoA_lig_flav_dom"/>
</dbReference>
<sequence>MNHVSPATDLDHLFRPRSIAILGASNDPNRISGRPLRYLLEGGFKGGLYPVNPNRETVQGVKAYASLADVPEVPDVALLAVPAALTEQAVVECIEKGVRAAVIFSAGYAESGDDGLLVQDRIAATAKAGGLRLLGPNCLGMFNSNIGYFGTFTQSLDREIPSPGPVGIVSQSGAYGSHIAYLARKRGIGVSYWITTGNEADVDVAECLYWMAGQSDIKVIMAYVEGVRNGPRFRAALALARRNRKPVVMMKVGRSEVGAKAASSHTASLAGSDEVYDALFRQYGVHRAATTEEQLDVAYACTRGIFPQGNKLGVVTLSGGAGVLISDSAERYGLDVAPMPEAAQKQLKELLPFASVENPVDTTAQALNDMSLLSKNIHIMLEQGGYDALIGFFSTVPSTRTLSAPLRQAITDGCAAFPDRLVAMEMVTDEETVRSYEKNGFLVFEDADRAVLALSALTRFGTAFENAGSEAEDDIAAAAPLATGQVSEYEAKRILGQAGIPFLDEKLVNAAGAAGDAADAIGYPVVMKIVSPDIEHKTEIGGVLVGPGDRAEVMASYDTLIARAAEHCPDALIEGVLVAPMAKKGVETIIGVSRDPVFGPVVMFGLGGVHVEVLKDVAFRHVPFDKAEALSMIDQIRGRALLSGVRGAPPSDVDALADVLVRISAFAAAHRDNIETIDLNPVIALPAGQGVVALDALLVPLSRIGA</sequence>
<dbReference type="Gene3D" id="3.30.470.20">
    <property type="entry name" value="ATP-grasp fold, B domain"/>
    <property type="match status" value="1"/>
</dbReference>
<organism evidence="4 5">
    <name type="scientific">Hoeflea ulvae</name>
    <dbReference type="NCBI Taxonomy" id="2983764"/>
    <lineage>
        <taxon>Bacteria</taxon>
        <taxon>Pseudomonadati</taxon>
        <taxon>Pseudomonadota</taxon>
        <taxon>Alphaproteobacteria</taxon>
        <taxon>Hyphomicrobiales</taxon>
        <taxon>Rhizobiaceae</taxon>
        <taxon>Hoeflea</taxon>
    </lineage>
</organism>
<dbReference type="Proteomes" id="UP001081283">
    <property type="component" value="Unassembled WGS sequence"/>
</dbReference>
<dbReference type="PROSITE" id="PS50975">
    <property type="entry name" value="ATP_GRASP"/>
    <property type="match status" value="1"/>
</dbReference>
<keyword evidence="5" id="KW-1185">Reference proteome</keyword>
<dbReference type="InterPro" id="IPR003781">
    <property type="entry name" value="CoA-bd"/>
</dbReference>
<dbReference type="InterPro" id="IPR016102">
    <property type="entry name" value="Succinyl-CoA_synth-like"/>
</dbReference>
<reference evidence="4" key="1">
    <citation type="submission" date="2022-10" db="EMBL/GenBank/DDBJ databases">
        <title>Hoeflea sp. J2-29, isolated from marine algae.</title>
        <authorList>
            <person name="Kristyanto S."/>
            <person name="Kim J.M."/>
            <person name="Jeon C.O."/>
        </authorList>
    </citation>
    <scope>NUCLEOTIDE SEQUENCE</scope>
    <source>
        <strain evidence="4">J2-29</strain>
    </source>
</reference>
<evidence type="ECO:0000256" key="1">
    <source>
        <dbReference type="ARBA" id="ARBA00022532"/>
    </source>
</evidence>
<keyword evidence="2" id="KW-0067">ATP-binding</keyword>
<dbReference type="Gene3D" id="3.30.1490.20">
    <property type="entry name" value="ATP-grasp fold, A domain"/>
    <property type="match status" value="1"/>
</dbReference>
<proteinExistence type="predicted"/>
<dbReference type="Gene3D" id="3.40.50.261">
    <property type="entry name" value="Succinyl-CoA synthetase domains"/>
    <property type="match status" value="2"/>
</dbReference>
<gene>
    <name evidence="4" type="ORF">OEG82_22855</name>
</gene>
<keyword evidence="4" id="KW-0436">Ligase</keyword>
<feature type="domain" description="ATP-grasp" evidence="3">
    <location>
        <begin position="492"/>
        <end position="528"/>
    </location>
</feature>
<dbReference type="Gene3D" id="3.40.50.720">
    <property type="entry name" value="NAD(P)-binding Rossmann-like Domain"/>
    <property type="match status" value="1"/>
</dbReference>
<evidence type="ECO:0000313" key="5">
    <source>
        <dbReference type="Proteomes" id="UP001081283"/>
    </source>
</evidence>
<dbReference type="InterPro" id="IPR036291">
    <property type="entry name" value="NAD(P)-bd_dom_sf"/>
</dbReference>
<evidence type="ECO:0000313" key="4">
    <source>
        <dbReference type="EMBL" id="MCY0096831.1"/>
    </source>
</evidence>
<name>A0ABT3YLR8_9HYPH</name>
<evidence type="ECO:0000259" key="3">
    <source>
        <dbReference type="PROSITE" id="PS50975"/>
    </source>
</evidence>
<dbReference type="PANTHER" id="PTHR42793:SF4">
    <property type="entry name" value="BLL6376 PROTEIN"/>
    <property type="match status" value="1"/>
</dbReference>
<dbReference type="InterPro" id="IPR011761">
    <property type="entry name" value="ATP-grasp"/>
</dbReference>
<keyword evidence="1" id="KW-0816">Tricarboxylic acid cycle</keyword>
<comment type="caution">
    <text evidence="4">The sequence shown here is derived from an EMBL/GenBank/DDBJ whole genome shotgun (WGS) entry which is preliminary data.</text>
</comment>